<dbReference type="EMBL" id="UINC01062147">
    <property type="protein sequence ID" value="SVB88469.1"/>
    <property type="molecule type" value="Genomic_DNA"/>
</dbReference>
<keyword evidence="3 7" id="KW-0812">Transmembrane</keyword>
<evidence type="ECO:0000256" key="3">
    <source>
        <dbReference type="ARBA" id="ARBA00022692"/>
    </source>
</evidence>
<dbReference type="SUPFAM" id="SSF117892">
    <property type="entry name" value="Band 7/SPFH domain"/>
    <property type="match status" value="1"/>
</dbReference>
<keyword evidence="6" id="KW-0175">Coiled coil</keyword>
<dbReference type="AlphaFoldDB" id="A0A382HMP5"/>
<dbReference type="PANTHER" id="PTHR43327">
    <property type="entry name" value="STOMATIN-LIKE PROTEIN 2, MITOCHONDRIAL"/>
    <property type="match status" value="1"/>
</dbReference>
<gene>
    <name evidence="9" type="ORF">METZ01_LOCUS241323</name>
</gene>
<organism evidence="9">
    <name type="scientific">marine metagenome</name>
    <dbReference type="NCBI Taxonomy" id="408172"/>
    <lineage>
        <taxon>unclassified sequences</taxon>
        <taxon>metagenomes</taxon>
        <taxon>ecological metagenomes</taxon>
    </lineage>
</organism>
<dbReference type="InterPro" id="IPR010201">
    <property type="entry name" value="HflK"/>
</dbReference>
<evidence type="ECO:0000256" key="5">
    <source>
        <dbReference type="ARBA" id="ARBA00023136"/>
    </source>
</evidence>
<keyword evidence="4 7" id="KW-1133">Transmembrane helix</keyword>
<dbReference type="SMART" id="SM00244">
    <property type="entry name" value="PHB"/>
    <property type="match status" value="1"/>
</dbReference>
<evidence type="ECO:0000313" key="9">
    <source>
        <dbReference type="EMBL" id="SVB88469.1"/>
    </source>
</evidence>
<proteinExistence type="inferred from homology"/>
<evidence type="ECO:0000256" key="7">
    <source>
        <dbReference type="SAM" id="Phobius"/>
    </source>
</evidence>
<evidence type="ECO:0000256" key="2">
    <source>
        <dbReference type="ARBA" id="ARBA00006971"/>
    </source>
</evidence>
<evidence type="ECO:0000256" key="6">
    <source>
        <dbReference type="SAM" id="Coils"/>
    </source>
</evidence>
<accession>A0A382HMP5</accession>
<dbReference type="GO" id="GO:0016020">
    <property type="term" value="C:membrane"/>
    <property type="evidence" value="ECO:0007669"/>
    <property type="project" value="UniProtKB-SubCell"/>
</dbReference>
<dbReference type="CDD" id="cd03404">
    <property type="entry name" value="SPFH_HflK"/>
    <property type="match status" value="1"/>
</dbReference>
<evidence type="ECO:0000256" key="1">
    <source>
        <dbReference type="ARBA" id="ARBA00004370"/>
    </source>
</evidence>
<dbReference type="PANTHER" id="PTHR43327:SF2">
    <property type="entry name" value="MODULATOR OF FTSH PROTEASE HFLK"/>
    <property type="match status" value="1"/>
</dbReference>
<dbReference type="Gene3D" id="3.30.479.30">
    <property type="entry name" value="Band 7 domain"/>
    <property type="match status" value="1"/>
</dbReference>
<comment type="similarity">
    <text evidence="2">Belongs to the band 7/mec-2 family. HflK subfamily.</text>
</comment>
<keyword evidence="5 7" id="KW-0472">Membrane</keyword>
<sequence>MASNIKFGDVDIQIPSFEFKKFGGLIAVIIAAIILFFSVYTVGANENAVVLRFGKYSSTTMPGLQFKIPFVDKIMRVKVDKQFKREFGFRTEKAGVRTKYSKHNYNKESWMLTGDLNIADVRWIIQYKIKDAADYLFQVRDVENTIRDVSEATLRLIIGDRSFTEVLQTDRVAIADQAKVHMQQILDNYKAGIAIKMVQLQSVLPPEPVADSYNEVIRAEQEEEKLENEANQAFNKKIYKAEGEAKKLINEAKGYAVERINHAKGEAALFELVLAQYKKAPQITKDRYFIETMDVIFSKTPNKVIVDTRLENFLPMLNLKNKEEK</sequence>
<dbReference type="Pfam" id="PF01145">
    <property type="entry name" value="Band_7"/>
    <property type="match status" value="1"/>
</dbReference>
<feature type="domain" description="Band 7" evidence="8">
    <location>
        <begin position="37"/>
        <end position="217"/>
    </location>
</feature>
<dbReference type="NCBIfam" id="TIGR01933">
    <property type="entry name" value="hflK"/>
    <property type="match status" value="1"/>
</dbReference>
<evidence type="ECO:0000256" key="4">
    <source>
        <dbReference type="ARBA" id="ARBA00022989"/>
    </source>
</evidence>
<feature type="coiled-coil region" evidence="6">
    <location>
        <begin position="209"/>
        <end position="251"/>
    </location>
</feature>
<dbReference type="InterPro" id="IPR001107">
    <property type="entry name" value="Band_7"/>
</dbReference>
<evidence type="ECO:0000259" key="8">
    <source>
        <dbReference type="SMART" id="SM00244"/>
    </source>
</evidence>
<comment type="subcellular location">
    <subcellularLocation>
        <location evidence="1">Membrane</location>
    </subcellularLocation>
</comment>
<feature type="transmembrane region" description="Helical" evidence="7">
    <location>
        <begin position="22"/>
        <end position="43"/>
    </location>
</feature>
<reference evidence="9" key="1">
    <citation type="submission" date="2018-05" db="EMBL/GenBank/DDBJ databases">
        <authorList>
            <person name="Lanie J.A."/>
            <person name="Ng W.-L."/>
            <person name="Kazmierczak K.M."/>
            <person name="Andrzejewski T.M."/>
            <person name="Davidsen T.M."/>
            <person name="Wayne K.J."/>
            <person name="Tettelin H."/>
            <person name="Glass J.I."/>
            <person name="Rusch D."/>
            <person name="Podicherti R."/>
            <person name="Tsui H.-C.T."/>
            <person name="Winkler M.E."/>
        </authorList>
    </citation>
    <scope>NUCLEOTIDE SEQUENCE</scope>
</reference>
<dbReference type="InterPro" id="IPR036013">
    <property type="entry name" value="Band_7/SPFH_dom_sf"/>
</dbReference>
<dbReference type="InterPro" id="IPR050710">
    <property type="entry name" value="Band7/mec-2_domain"/>
</dbReference>
<name>A0A382HMP5_9ZZZZ</name>
<protein>
    <recommendedName>
        <fullName evidence="8">Band 7 domain-containing protein</fullName>
    </recommendedName>
</protein>